<gene>
    <name evidence="5" type="ORF">M979_3382</name>
</gene>
<accession>A0A1B7HJV7</accession>
<protein>
    <submittedName>
        <fullName evidence="5">Transcriptional regulator</fullName>
    </submittedName>
</protein>
<dbReference type="Gene3D" id="3.40.50.2300">
    <property type="match status" value="1"/>
</dbReference>
<dbReference type="RefSeq" id="WP_034460551.1">
    <property type="nucleotide sequence ID" value="NZ_LXEO01000049.1"/>
</dbReference>
<dbReference type="InterPro" id="IPR000792">
    <property type="entry name" value="Tscrpt_reg_LuxR_C"/>
</dbReference>
<evidence type="ECO:0000313" key="6">
    <source>
        <dbReference type="Proteomes" id="UP000078286"/>
    </source>
</evidence>
<comment type="caution">
    <text evidence="5">The sequence shown here is derived from an EMBL/GenBank/DDBJ whole genome shotgun (WGS) entry which is preliminary data.</text>
</comment>
<dbReference type="GO" id="GO:0003677">
    <property type="term" value="F:DNA binding"/>
    <property type="evidence" value="ECO:0007669"/>
    <property type="project" value="UniProtKB-KW"/>
</dbReference>
<dbReference type="PANTHER" id="PTHR44688:SF25">
    <property type="entry name" value="HTH LUXR-TYPE DOMAIN-CONTAINING PROTEIN"/>
    <property type="match status" value="1"/>
</dbReference>
<dbReference type="PATRIC" id="fig|1354255.3.peg.3482"/>
<dbReference type="EMBL" id="LXEO01000049">
    <property type="protein sequence ID" value="OAT15934.1"/>
    <property type="molecule type" value="Genomic_DNA"/>
</dbReference>
<dbReference type="GO" id="GO:0006355">
    <property type="term" value="P:regulation of DNA-templated transcription"/>
    <property type="evidence" value="ECO:0007669"/>
    <property type="project" value="InterPro"/>
</dbReference>
<evidence type="ECO:0000256" key="3">
    <source>
        <dbReference type="ARBA" id="ARBA00023163"/>
    </source>
</evidence>
<dbReference type="Gene3D" id="1.10.10.10">
    <property type="entry name" value="Winged helix-like DNA-binding domain superfamily/Winged helix DNA-binding domain"/>
    <property type="match status" value="1"/>
</dbReference>
<dbReference type="FunFam" id="1.10.10.10:FF:000153">
    <property type="entry name" value="LuxR family transcriptional regulator"/>
    <property type="match status" value="1"/>
</dbReference>
<dbReference type="SUPFAM" id="SSF46894">
    <property type="entry name" value="C-terminal effector domain of the bipartite response regulators"/>
    <property type="match status" value="1"/>
</dbReference>
<keyword evidence="6" id="KW-1185">Reference proteome</keyword>
<dbReference type="CDD" id="cd06170">
    <property type="entry name" value="LuxR_C_like"/>
    <property type="match status" value="1"/>
</dbReference>
<keyword evidence="3" id="KW-0804">Transcription</keyword>
<dbReference type="AlphaFoldDB" id="A0A1B7HJV7"/>
<evidence type="ECO:0000313" key="5">
    <source>
        <dbReference type="EMBL" id="OAT15934.1"/>
    </source>
</evidence>
<keyword evidence="2" id="KW-0238">DNA-binding</keyword>
<keyword evidence="1" id="KW-0805">Transcription regulation</keyword>
<dbReference type="PROSITE" id="PS50043">
    <property type="entry name" value="HTH_LUXR_2"/>
    <property type="match status" value="1"/>
</dbReference>
<evidence type="ECO:0000259" key="4">
    <source>
        <dbReference type="PROSITE" id="PS50043"/>
    </source>
</evidence>
<dbReference type="InterPro" id="IPR016032">
    <property type="entry name" value="Sig_transdc_resp-reg_C-effctor"/>
</dbReference>
<dbReference type="Pfam" id="PF00196">
    <property type="entry name" value="GerE"/>
    <property type="match status" value="1"/>
</dbReference>
<organism evidence="5 6">
    <name type="scientific">Buttiauxella noackiae ATCC 51607</name>
    <dbReference type="NCBI Taxonomy" id="1354255"/>
    <lineage>
        <taxon>Bacteria</taxon>
        <taxon>Pseudomonadati</taxon>
        <taxon>Pseudomonadota</taxon>
        <taxon>Gammaproteobacteria</taxon>
        <taxon>Enterobacterales</taxon>
        <taxon>Enterobacteriaceae</taxon>
        <taxon>Buttiauxella</taxon>
    </lineage>
</organism>
<dbReference type="SMART" id="SM00421">
    <property type="entry name" value="HTH_LUXR"/>
    <property type="match status" value="1"/>
</dbReference>
<dbReference type="PRINTS" id="PR00038">
    <property type="entry name" value="HTHLUXR"/>
</dbReference>
<dbReference type="PROSITE" id="PS00622">
    <property type="entry name" value="HTH_LUXR_1"/>
    <property type="match status" value="1"/>
</dbReference>
<name>A0A1B7HJV7_9ENTR</name>
<reference evidence="5 6" key="1">
    <citation type="submission" date="2016-04" db="EMBL/GenBank/DDBJ databases">
        <title>ATOL: Assembling a taxonomically balanced genome-scale reconstruction of the evolutionary history of the Enterobacteriaceae.</title>
        <authorList>
            <person name="Plunkett G.III."/>
            <person name="Neeno-Eckwall E.C."/>
            <person name="Glasner J.D."/>
            <person name="Perna N.T."/>
        </authorList>
    </citation>
    <scope>NUCLEOTIDE SEQUENCE [LARGE SCALE GENOMIC DNA]</scope>
    <source>
        <strain evidence="5 6">ATCC 51607</strain>
    </source>
</reference>
<evidence type="ECO:0000256" key="1">
    <source>
        <dbReference type="ARBA" id="ARBA00023015"/>
    </source>
</evidence>
<dbReference type="InterPro" id="IPR036388">
    <property type="entry name" value="WH-like_DNA-bd_sf"/>
</dbReference>
<evidence type="ECO:0000256" key="2">
    <source>
        <dbReference type="ARBA" id="ARBA00023125"/>
    </source>
</evidence>
<sequence length="219" mass="25139">MLNYAAEQKLFLVTRPSVQNHLLLERLNQEIKIPVVVLNVKKPMMFYASEKSIFIYDTDAASSKSNKVWPKLLAESQSSIRICLLNCSRALSVYEKSIWHRFDTILPEDSTPGSLVNAIKSMMQNKHENNANAYLQIAPEQTYGDKKSGNLTVREYEILHELCKGESNARIAQSFFISENTVRTHLYNIFKKISVNNRIQAVNWVNNQLVNYINLPTTQ</sequence>
<dbReference type="Proteomes" id="UP000078286">
    <property type="component" value="Unassembled WGS sequence"/>
</dbReference>
<proteinExistence type="predicted"/>
<feature type="domain" description="HTH luxR-type" evidence="4">
    <location>
        <begin position="144"/>
        <end position="209"/>
    </location>
</feature>
<dbReference type="PANTHER" id="PTHR44688">
    <property type="entry name" value="DNA-BINDING TRANSCRIPTIONAL ACTIVATOR DEVR_DOSR"/>
    <property type="match status" value="1"/>
</dbReference>